<gene>
    <name evidence="2" type="ORF">KDA27_19155</name>
</gene>
<feature type="domain" description="DUF2147" evidence="1">
    <location>
        <begin position="116"/>
        <end position="246"/>
    </location>
</feature>
<reference evidence="2" key="2">
    <citation type="journal article" date="2021" name="Microbiome">
        <title>Successional dynamics and alternative stable states in a saline activated sludge microbial community over 9 years.</title>
        <authorList>
            <person name="Wang Y."/>
            <person name="Ye J."/>
            <person name="Ju F."/>
            <person name="Liu L."/>
            <person name="Boyd J.A."/>
            <person name="Deng Y."/>
            <person name="Parks D.H."/>
            <person name="Jiang X."/>
            <person name="Yin X."/>
            <person name="Woodcroft B.J."/>
            <person name="Tyson G.W."/>
            <person name="Hugenholtz P."/>
            <person name="Polz M.F."/>
            <person name="Zhang T."/>
        </authorList>
    </citation>
    <scope>NUCLEOTIDE SEQUENCE</scope>
    <source>
        <strain evidence="2">HKST-UBA02</strain>
    </source>
</reference>
<evidence type="ECO:0000313" key="2">
    <source>
        <dbReference type="EMBL" id="MCA9757918.1"/>
    </source>
</evidence>
<organism evidence="2 3">
    <name type="scientific">Eiseniibacteriota bacterium</name>
    <dbReference type="NCBI Taxonomy" id="2212470"/>
    <lineage>
        <taxon>Bacteria</taxon>
        <taxon>Candidatus Eiseniibacteriota</taxon>
    </lineage>
</organism>
<dbReference type="Pfam" id="PF09917">
    <property type="entry name" value="DUF2147"/>
    <property type="match status" value="1"/>
</dbReference>
<dbReference type="AlphaFoldDB" id="A0A956NF09"/>
<sequence>MATRLYIRLADRAGGSMGRLGALLRLGRFTQRCVISSLVSSLRCGSLACSIGLATLGTPLVVHADSLDRPDTRVVTDDQALPDAGVVTDDQALPGASANADGGIVGDDLVGDDLVGTWLTDEGRFRVVISRCSEAAGAVGRDETGSSTPDAEPRYCGTIVWARPFTEEEQREFADDGRPLDPMSAIGSEVIQDFVHHGNGDYAEGKFYFEAKDKLYSGTMKLVSKDVLDVTVRVAYIFRKTARWTRWSG</sequence>
<dbReference type="EMBL" id="JAGQHS010000129">
    <property type="protein sequence ID" value="MCA9757918.1"/>
    <property type="molecule type" value="Genomic_DNA"/>
</dbReference>
<proteinExistence type="predicted"/>
<evidence type="ECO:0000259" key="1">
    <source>
        <dbReference type="Pfam" id="PF09917"/>
    </source>
</evidence>
<accession>A0A956NF09</accession>
<comment type="caution">
    <text evidence="2">The sequence shown here is derived from an EMBL/GenBank/DDBJ whole genome shotgun (WGS) entry which is preliminary data.</text>
</comment>
<protein>
    <submittedName>
        <fullName evidence="2">DUF2147 domain-containing protein</fullName>
    </submittedName>
</protein>
<evidence type="ECO:0000313" key="3">
    <source>
        <dbReference type="Proteomes" id="UP000739538"/>
    </source>
</evidence>
<dbReference type="Proteomes" id="UP000739538">
    <property type="component" value="Unassembled WGS sequence"/>
</dbReference>
<name>A0A956NF09_UNCEI</name>
<reference evidence="2" key="1">
    <citation type="submission" date="2020-04" db="EMBL/GenBank/DDBJ databases">
        <authorList>
            <person name="Zhang T."/>
        </authorList>
    </citation>
    <scope>NUCLEOTIDE SEQUENCE</scope>
    <source>
        <strain evidence="2">HKST-UBA02</strain>
    </source>
</reference>
<dbReference type="Gene3D" id="2.40.128.520">
    <property type="match status" value="1"/>
</dbReference>
<dbReference type="InterPro" id="IPR019223">
    <property type="entry name" value="DUF2147"/>
</dbReference>